<dbReference type="PANTHER" id="PTHR42756:SF1">
    <property type="entry name" value="TRANSCRIPTIONAL REPRESSOR OF EMRAB OPERON"/>
    <property type="match status" value="1"/>
</dbReference>
<evidence type="ECO:0000313" key="5">
    <source>
        <dbReference type="EMBL" id="GGI95536.1"/>
    </source>
</evidence>
<keyword evidence="6" id="KW-1185">Reference proteome</keyword>
<dbReference type="Gene3D" id="1.10.10.10">
    <property type="entry name" value="Winged helix-like DNA-binding domain superfamily/Winged helix DNA-binding domain"/>
    <property type="match status" value="1"/>
</dbReference>
<evidence type="ECO:0000259" key="4">
    <source>
        <dbReference type="PROSITE" id="PS50995"/>
    </source>
</evidence>
<organism evidence="5 6">
    <name type="scientific">Halopseudomonas pertucinogena</name>
    <dbReference type="NCBI Taxonomy" id="86175"/>
    <lineage>
        <taxon>Bacteria</taxon>
        <taxon>Pseudomonadati</taxon>
        <taxon>Pseudomonadota</taxon>
        <taxon>Gammaproteobacteria</taxon>
        <taxon>Pseudomonadales</taxon>
        <taxon>Pseudomonadaceae</taxon>
        <taxon>Halopseudomonas</taxon>
    </lineage>
</organism>
<dbReference type="InterPro" id="IPR000835">
    <property type="entry name" value="HTH_MarR-typ"/>
</dbReference>
<dbReference type="Pfam" id="PF12802">
    <property type="entry name" value="MarR_2"/>
    <property type="match status" value="1"/>
</dbReference>
<dbReference type="PROSITE" id="PS50995">
    <property type="entry name" value="HTH_MARR_2"/>
    <property type="match status" value="1"/>
</dbReference>
<protein>
    <submittedName>
        <fullName evidence="5">MarR family transcriptional regulator</fullName>
    </submittedName>
</protein>
<gene>
    <name evidence="5" type="primary">slyA</name>
    <name evidence="5" type="ORF">GCM10009083_10090</name>
</gene>
<feature type="domain" description="HTH marR-type" evidence="4">
    <location>
        <begin position="7"/>
        <end position="140"/>
    </location>
</feature>
<dbReference type="SUPFAM" id="SSF46785">
    <property type="entry name" value="Winged helix' DNA-binding domain"/>
    <property type="match status" value="1"/>
</dbReference>
<dbReference type="EMBL" id="BMNN01000001">
    <property type="protein sequence ID" value="GGI95536.1"/>
    <property type="molecule type" value="Genomic_DNA"/>
</dbReference>
<sequence>MQPLSPRDRFGIRFSMLSRLWRRTIDQQMAAVGLADISWSPLIHLAESGDGVSQKDLASLVGIDGSSLVRLLDTLEARGHVQRCTAPDDRRVKLVMLTEAGKAAVIDIRRHLLAIEHEMLAELDDAELSRMLDALERIQQRIGMLGQSGP</sequence>
<dbReference type="InterPro" id="IPR023187">
    <property type="entry name" value="Tscrpt_reg_MarR-type_CS"/>
</dbReference>
<name>A0ABQ2CNF8_9GAMM</name>
<dbReference type="PRINTS" id="PR00598">
    <property type="entry name" value="HTHMARR"/>
</dbReference>
<evidence type="ECO:0000256" key="2">
    <source>
        <dbReference type="ARBA" id="ARBA00023125"/>
    </source>
</evidence>
<keyword evidence="1" id="KW-0805">Transcription regulation</keyword>
<comment type="caution">
    <text evidence="5">The sequence shown here is derived from an EMBL/GenBank/DDBJ whole genome shotgun (WGS) entry which is preliminary data.</text>
</comment>
<evidence type="ECO:0000256" key="1">
    <source>
        <dbReference type="ARBA" id="ARBA00023015"/>
    </source>
</evidence>
<keyword evidence="3" id="KW-0804">Transcription</keyword>
<dbReference type="Proteomes" id="UP000633263">
    <property type="component" value="Unassembled WGS sequence"/>
</dbReference>
<dbReference type="InterPro" id="IPR036390">
    <property type="entry name" value="WH_DNA-bd_sf"/>
</dbReference>
<evidence type="ECO:0000256" key="3">
    <source>
        <dbReference type="ARBA" id="ARBA00023163"/>
    </source>
</evidence>
<dbReference type="InterPro" id="IPR036388">
    <property type="entry name" value="WH-like_DNA-bd_sf"/>
</dbReference>
<accession>A0ABQ2CNF8</accession>
<proteinExistence type="predicted"/>
<keyword evidence="2" id="KW-0238">DNA-binding</keyword>
<dbReference type="SMART" id="SM00347">
    <property type="entry name" value="HTH_MARR"/>
    <property type="match status" value="1"/>
</dbReference>
<evidence type="ECO:0000313" key="6">
    <source>
        <dbReference type="Proteomes" id="UP000633263"/>
    </source>
</evidence>
<dbReference type="RefSeq" id="WP_188635460.1">
    <property type="nucleotide sequence ID" value="NZ_BMNN01000001.1"/>
</dbReference>
<dbReference type="PANTHER" id="PTHR42756">
    <property type="entry name" value="TRANSCRIPTIONAL REGULATOR, MARR"/>
    <property type="match status" value="1"/>
</dbReference>
<reference evidence="6" key="1">
    <citation type="journal article" date="2019" name="Int. J. Syst. Evol. Microbiol.">
        <title>The Global Catalogue of Microorganisms (GCM) 10K type strain sequencing project: providing services to taxonomists for standard genome sequencing and annotation.</title>
        <authorList>
            <consortium name="The Broad Institute Genomics Platform"/>
            <consortium name="The Broad Institute Genome Sequencing Center for Infectious Disease"/>
            <person name="Wu L."/>
            <person name="Ma J."/>
        </authorList>
    </citation>
    <scope>NUCLEOTIDE SEQUENCE [LARGE SCALE GENOMIC DNA]</scope>
    <source>
        <strain evidence="6">JCM 11590</strain>
    </source>
</reference>
<dbReference type="PROSITE" id="PS01117">
    <property type="entry name" value="HTH_MARR_1"/>
    <property type="match status" value="1"/>
</dbReference>